<dbReference type="SUPFAM" id="SSF111369">
    <property type="entry name" value="HlyD-like secretion proteins"/>
    <property type="match status" value="1"/>
</dbReference>
<evidence type="ECO:0000256" key="1">
    <source>
        <dbReference type="ARBA" id="ARBA00009477"/>
    </source>
</evidence>
<feature type="chain" id="PRO_5015663188" evidence="2">
    <location>
        <begin position="27"/>
        <end position="258"/>
    </location>
</feature>
<dbReference type="GO" id="GO:1990281">
    <property type="term" value="C:efflux pump complex"/>
    <property type="evidence" value="ECO:0007669"/>
    <property type="project" value="TreeGrafter"/>
</dbReference>
<accession>A0A2U2I6Z0</accession>
<comment type="caution">
    <text evidence="3">The sequence shown here is derived from an EMBL/GenBank/DDBJ whole genome shotgun (WGS) entry which is preliminary data.</text>
</comment>
<dbReference type="Gene3D" id="2.40.30.170">
    <property type="match status" value="1"/>
</dbReference>
<protein>
    <submittedName>
        <fullName evidence="3">Efflux RND transporter periplasmic adaptor subunit</fullName>
    </submittedName>
</protein>
<evidence type="ECO:0000313" key="3">
    <source>
        <dbReference type="EMBL" id="PWF55500.1"/>
    </source>
</evidence>
<reference evidence="3 4" key="1">
    <citation type="submission" date="2018-04" db="EMBL/GenBank/DDBJ databases">
        <title>Massilia violaceinigra sp. nov., a novel purple-pigmented bacterium isolated from Tianshan glacier, Xinjiang, China.</title>
        <authorList>
            <person name="Wang H."/>
        </authorList>
    </citation>
    <scope>NUCLEOTIDE SEQUENCE [LARGE SCALE GENOMIC DNA]</scope>
    <source>
        <strain evidence="3 4">B448-2</strain>
    </source>
</reference>
<evidence type="ECO:0000256" key="2">
    <source>
        <dbReference type="SAM" id="SignalP"/>
    </source>
</evidence>
<name>A0A2U2I6Z0_9BURK</name>
<feature type="signal peptide" evidence="2">
    <location>
        <begin position="1"/>
        <end position="26"/>
    </location>
</feature>
<dbReference type="InterPro" id="IPR006143">
    <property type="entry name" value="RND_pump_MFP"/>
</dbReference>
<sequence length="258" mass="27588">MELRGFSFKTAALAAALLSSGLNAVAAPATAPKAPEGKAIRVLVVANQESVLAAQMTGRIEQIDAALGSTIRAGQVLLRFNCEAQQAQLKMANAEYYGAQRTFESKAKLQAMQSVSELEVQQAAAAAQRAKAQIELIQVQIKQCSVRAPFSGRVTKLHAKRYESVNVSQALLEVVDNGKLKVKLNVPSNWLVWLKPGAAFSINIDETGQSYAGRVVRMNGRVDTVSQSIEIEGEVVGKPVQLLPGMSGVARFAQATKP</sequence>
<dbReference type="Gene3D" id="1.10.287.470">
    <property type="entry name" value="Helix hairpin bin"/>
    <property type="match status" value="1"/>
</dbReference>
<dbReference type="Proteomes" id="UP000241421">
    <property type="component" value="Unassembled WGS sequence"/>
</dbReference>
<dbReference type="GO" id="GO:0015562">
    <property type="term" value="F:efflux transmembrane transporter activity"/>
    <property type="evidence" value="ECO:0007669"/>
    <property type="project" value="TreeGrafter"/>
</dbReference>
<dbReference type="NCBIfam" id="TIGR01730">
    <property type="entry name" value="RND_mfp"/>
    <property type="match status" value="1"/>
</dbReference>
<proteinExistence type="inferred from homology"/>
<keyword evidence="4" id="KW-1185">Reference proteome</keyword>
<dbReference type="AlphaFoldDB" id="A0A2U2I6Z0"/>
<dbReference type="Gene3D" id="2.40.50.100">
    <property type="match status" value="1"/>
</dbReference>
<dbReference type="EMBL" id="PXWF02000020">
    <property type="protein sequence ID" value="PWF55500.1"/>
    <property type="molecule type" value="Genomic_DNA"/>
</dbReference>
<organism evidence="3 4">
    <name type="scientific">Massilia glaciei</name>
    <dbReference type="NCBI Taxonomy" id="1524097"/>
    <lineage>
        <taxon>Bacteria</taxon>
        <taxon>Pseudomonadati</taxon>
        <taxon>Pseudomonadota</taxon>
        <taxon>Betaproteobacteria</taxon>
        <taxon>Burkholderiales</taxon>
        <taxon>Oxalobacteraceae</taxon>
        <taxon>Telluria group</taxon>
        <taxon>Massilia</taxon>
    </lineage>
</organism>
<evidence type="ECO:0000313" key="4">
    <source>
        <dbReference type="Proteomes" id="UP000241421"/>
    </source>
</evidence>
<dbReference type="PANTHER" id="PTHR30469:SF15">
    <property type="entry name" value="HLYD FAMILY OF SECRETION PROTEINS"/>
    <property type="match status" value="1"/>
</dbReference>
<keyword evidence="2" id="KW-0732">Signal</keyword>
<dbReference type="PANTHER" id="PTHR30469">
    <property type="entry name" value="MULTIDRUG RESISTANCE PROTEIN MDTA"/>
    <property type="match status" value="1"/>
</dbReference>
<gene>
    <name evidence="3" type="ORF">C7C56_001390</name>
</gene>
<comment type="similarity">
    <text evidence="1">Belongs to the membrane fusion protein (MFP) (TC 8.A.1) family.</text>
</comment>